<dbReference type="InterPro" id="IPR028098">
    <property type="entry name" value="Glyco_trans_4-like_N"/>
</dbReference>
<dbReference type="SUPFAM" id="SSF53756">
    <property type="entry name" value="UDP-Glycosyltransferase/glycogen phosphorylase"/>
    <property type="match status" value="1"/>
</dbReference>
<evidence type="ECO:0000259" key="4">
    <source>
        <dbReference type="Pfam" id="PF13439"/>
    </source>
</evidence>
<evidence type="ECO:0000313" key="6">
    <source>
        <dbReference type="Proteomes" id="UP001058533"/>
    </source>
</evidence>
<dbReference type="Pfam" id="PF00534">
    <property type="entry name" value="Glycos_transf_1"/>
    <property type="match status" value="1"/>
</dbReference>
<name>A0ABY5LCI4_9SPHN</name>
<accession>A0ABY5LCI4</accession>
<organism evidence="5 6">
    <name type="scientific">Sphingomonas qomolangmaensis</name>
    <dbReference type="NCBI Taxonomy" id="2918765"/>
    <lineage>
        <taxon>Bacteria</taxon>
        <taxon>Pseudomonadati</taxon>
        <taxon>Pseudomonadota</taxon>
        <taxon>Alphaproteobacteria</taxon>
        <taxon>Sphingomonadales</taxon>
        <taxon>Sphingomonadaceae</taxon>
        <taxon>Sphingomonas</taxon>
    </lineage>
</organism>
<dbReference type="EMBL" id="CP101740">
    <property type="protein sequence ID" value="UUL82411.1"/>
    <property type="molecule type" value="Genomic_DNA"/>
</dbReference>
<sequence>MKILFAGGNGYLPEFNGGVQSSTDHLVRQCIARGHETAVLAALFGDGLRGFKARLKLKLGRAPVAIDRDLGYPVMRAWFPWEVAGYVAKTFHPDVALVQCHKAVKVGAALDAAGVPLVVYLRNVEFEELAGDPRDLTTAKFIANSEFTAEAYKKAFGIDSVVIPPTIDKAKYTYTKTDEFVSFINLYPEKGFETALAVARICPKISFLFVESWKLDGDLLNQIENSLAALPNVTFMRRTNNMREVFGRTKILFAPSQWEEAWGRVASEAHCSGIPVVGSNRGGLPEAIGPGGIILPHDAPPEEWAAAIRSLWTDSTVYASFSRAAVEYAGRAQLDSAAQFETFIGVLEGAK</sequence>
<gene>
    <name evidence="5" type="ORF">NMP03_14755</name>
</gene>
<keyword evidence="1 5" id="KW-0328">Glycosyltransferase</keyword>
<evidence type="ECO:0000256" key="2">
    <source>
        <dbReference type="ARBA" id="ARBA00022679"/>
    </source>
</evidence>
<dbReference type="PANTHER" id="PTHR12526">
    <property type="entry name" value="GLYCOSYLTRANSFERASE"/>
    <property type="match status" value="1"/>
</dbReference>
<keyword evidence="6" id="KW-1185">Reference proteome</keyword>
<dbReference type="GO" id="GO:0016757">
    <property type="term" value="F:glycosyltransferase activity"/>
    <property type="evidence" value="ECO:0007669"/>
    <property type="project" value="UniProtKB-KW"/>
</dbReference>
<dbReference type="EC" id="2.4.-.-" evidence="5"/>
<dbReference type="InterPro" id="IPR001296">
    <property type="entry name" value="Glyco_trans_1"/>
</dbReference>
<keyword evidence="2 5" id="KW-0808">Transferase</keyword>
<reference evidence="5" key="1">
    <citation type="submission" date="2022-07" db="EMBL/GenBank/DDBJ databases">
        <title>Sphingomonas sp. nov., a novel bacterium isolated from the north slope of the Mount Everest.</title>
        <authorList>
            <person name="Cui X."/>
            <person name="Liu Y."/>
        </authorList>
    </citation>
    <scope>NUCLEOTIDE SEQUENCE</scope>
    <source>
        <strain evidence="5">S5-59</strain>
    </source>
</reference>
<dbReference type="Gene3D" id="3.40.50.2000">
    <property type="entry name" value="Glycogen Phosphorylase B"/>
    <property type="match status" value="2"/>
</dbReference>
<evidence type="ECO:0000259" key="3">
    <source>
        <dbReference type="Pfam" id="PF00534"/>
    </source>
</evidence>
<dbReference type="Pfam" id="PF13439">
    <property type="entry name" value="Glyco_transf_4"/>
    <property type="match status" value="1"/>
</dbReference>
<dbReference type="PANTHER" id="PTHR12526:SF510">
    <property type="entry name" value="D-INOSITOL 3-PHOSPHATE GLYCOSYLTRANSFERASE"/>
    <property type="match status" value="1"/>
</dbReference>
<evidence type="ECO:0000313" key="5">
    <source>
        <dbReference type="EMBL" id="UUL82411.1"/>
    </source>
</evidence>
<dbReference type="RefSeq" id="WP_256506237.1">
    <property type="nucleotide sequence ID" value="NZ_CP101740.1"/>
</dbReference>
<feature type="domain" description="Glycosyltransferase subfamily 4-like N-terminal" evidence="4">
    <location>
        <begin position="17"/>
        <end position="169"/>
    </location>
</feature>
<feature type="domain" description="Glycosyl transferase family 1" evidence="3">
    <location>
        <begin position="174"/>
        <end position="325"/>
    </location>
</feature>
<proteinExistence type="predicted"/>
<evidence type="ECO:0000256" key="1">
    <source>
        <dbReference type="ARBA" id="ARBA00022676"/>
    </source>
</evidence>
<protein>
    <submittedName>
        <fullName evidence="5">Glycosyltransferase</fullName>
        <ecNumber evidence="5">2.4.-.-</ecNumber>
    </submittedName>
</protein>
<dbReference type="Proteomes" id="UP001058533">
    <property type="component" value="Chromosome"/>
</dbReference>